<organism evidence="3 4">
    <name type="scientific">Candidatus Taylorbacteria bacterium RIFOXYD2_FULL_36_9</name>
    <dbReference type="NCBI Taxonomy" id="1802338"/>
    <lineage>
        <taxon>Bacteria</taxon>
        <taxon>Candidatus Tayloriibacteriota</taxon>
    </lineage>
</organism>
<proteinExistence type="predicted"/>
<comment type="caution">
    <text evidence="3">The sequence shown here is derived from an EMBL/GenBank/DDBJ whole genome shotgun (WGS) entry which is preliminary data.</text>
</comment>
<keyword evidence="1" id="KW-0812">Transmembrane</keyword>
<reference evidence="3 4" key="1">
    <citation type="journal article" date="2016" name="Nat. Commun.">
        <title>Thousands of microbial genomes shed light on interconnected biogeochemical processes in an aquifer system.</title>
        <authorList>
            <person name="Anantharaman K."/>
            <person name="Brown C.T."/>
            <person name="Hug L.A."/>
            <person name="Sharon I."/>
            <person name="Castelle C.J."/>
            <person name="Probst A.J."/>
            <person name="Thomas B.C."/>
            <person name="Singh A."/>
            <person name="Wilkins M.J."/>
            <person name="Karaoz U."/>
            <person name="Brodie E.L."/>
            <person name="Williams K.H."/>
            <person name="Hubbard S.S."/>
            <person name="Banfield J.F."/>
        </authorList>
    </citation>
    <scope>NUCLEOTIDE SEQUENCE [LARGE SCALE GENOMIC DNA]</scope>
</reference>
<evidence type="ECO:0000313" key="3">
    <source>
        <dbReference type="EMBL" id="OHA46809.1"/>
    </source>
</evidence>
<dbReference type="SUPFAM" id="SSF53448">
    <property type="entry name" value="Nucleotide-diphospho-sugar transferases"/>
    <property type="match status" value="1"/>
</dbReference>
<protein>
    <recommendedName>
        <fullName evidence="2">Glycosyltransferase 2-like domain-containing protein</fullName>
    </recommendedName>
</protein>
<dbReference type="EMBL" id="MHSQ01000027">
    <property type="protein sequence ID" value="OHA46809.1"/>
    <property type="molecule type" value="Genomic_DNA"/>
</dbReference>
<dbReference type="InterPro" id="IPR029044">
    <property type="entry name" value="Nucleotide-diphossugar_trans"/>
</dbReference>
<accession>A0A1G2PGB7</accession>
<dbReference type="AlphaFoldDB" id="A0A1G2PGB7"/>
<sequence length="326" mass="37861">MKDSKPLKISIIMLNYNGLKYLEKTLSPLLVLDYPDYEFIVVDNGSTDGSLEYIKKETQVILLQSPKMRAKNFACNYAVNMAQGEFILLLDNDCLITEKGILTSLLNCYNLNQDCGLLGLAFYNLGENFSFGYGGFFSRWLYLANNKKIKNDLLAKFDGQFIGFPHGLALFVKKTVWQKLDGYDENLIFGGDDNDLGIKSWLLGYKNYLYSQSSQIHLGEAERRDNNKYAIKFKEIFYAHLYTIVKNFTFINLWPALIGQIVFMFFKSIKQSIFRFYFGPFFAFGQGLILFFKKIPIACQKRKEIQIKRKEKRDVFLKIKPQKIKK</sequence>
<dbReference type="PANTHER" id="PTHR43179:SF7">
    <property type="entry name" value="RHAMNOSYLTRANSFERASE WBBL"/>
    <property type="match status" value="1"/>
</dbReference>
<dbReference type="PANTHER" id="PTHR43179">
    <property type="entry name" value="RHAMNOSYLTRANSFERASE WBBL"/>
    <property type="match status" value="1"/>
</dbReference>
<dbReference type="InterPro" id="IPR001173">
    <property type="entry name" value="Glyco_trans_2-like"/>
</dbReference>
<dbReference type="Gene3D" id="3.90.550.10">
    <property type="entry name" value="Spore Coat Polysaccharide Biosynthesis Protein SpsA, Chain A"/>
    <property type="match status" value="1"/>
</dbReference>
<evidence type="ECO:0000259" key="2">
    <source>
        <dbReference type="Pfam" id="PF00535"/>
    </source>
</evidence>
<evidence type="ECO:0000313" key="4">
    <source>
        <dbReference type="Proteomes" id="UP000176965"/>
    </source>
</evidence>
<keyword evidence="1" id="KW-1133">Transmembrane helix</keyword>
<dbReference type="Pfam" id="PF00535">
    <property type="entry name" value="Glycos_transf_2"/>
    <property type="match status" value="1"/>
</dbReference>
<keyword evidence="1" id="KW-0472">Membrane</keyword>
<dbReference type="Proteomes" id="UP000176965">
    <property type="component" value="Unassembled WGS sequence"/>
</dbReference>
<evidence type="ECO:0000256" key="1">
    <source>
        <dbReference type="SAM" id="Phobius"/>
    </source>
</evidence>
<dbReference type="STRING" id="1802338.A2541_01350"/>
<feature type="transmembrane region" description="Helical" evidence="1">
    <location>
        <begin position="272"/>
        <end position="292"/>
    </location>
</feature>
<gene>
    <name evidence="3" type="ORF">A2541_01350</name>
</gene>
<feature type="domain" description="Glycosyltransferase 2-like" evidence="2">
    <location>
        <begin position="10"/>
        <end position="111"/>
    </location>
</feature>
<name>A0A1G2PGB7_9BACT</name>